<proteinExistence type="predicted"/>
<evidence type="ECO:0000313" key="1">
    <source>
        <dbReference type="EMBL" id="CAF1906644.1"/>
    </source>
</evidence>
<reference evidence="1" key="1">
    <citation type="submission" date="2021-01" db="EMBL/GenBank/DDBJ databases">
        <authorList>
            <consortium name="Genoscope - CEA"/>
            <person name="William W."/>
        </authorList>
    </citation>
    <scope>NUCLEOTIDE SEQUENCE</scope>
</reference>
<dbReference type="AlphaFoldDB" id="A0A816KH96"/>
<protein>
    <submittedName>
        <fullName evidence="1">(rape) hypothetical protein</fullName>
    </submittedName>
</protein>
<dbReference type="Proteomes" id="UP001295469">
    <property type="component" value="Chromosome C02"/>
</dbReference>
<accession>A0A816KH96</accession>
<name>A0A816KH96_BRANA</name>
<gene>
    <name evidence="1" type="ORF">DARMORV10_C02P26850.1</name>
</gene>
<sequence>MKFMLTYHVIHHPNPKMCSSTTYPAPRLRGGYAPSYFNKRVVEEYLVN</sequence>
<organism evidence="1">
    <name type="scientific">Brassica napus</name>
    <name type="common">Rape</name>
    <dbReference type="NCBI Taxonomy" id="3708"/>
    <lineage>
        <taxon>Eukaryota</taxon>
        <taxon>Viridiplantae</taxon>
        <taxon>Streptophyta</taxon>
        <taxon>Embryophyta</taxon>
        <taxon>Tracheophyta</taxon>
        <taxon>Spermatophyta</taxon>
        <taxon>Magnoliopsida</taxon>
        <taxon>eudicotyledons</taxon>
        <taxon>Gunneridae</taxon>
        <taxon>Pentapetalae</taxon>
        <taxon>rosids</taxon>
        <taxon>malvids</taxon>
        <taxon>Brassicales</taxon>
        <taxon>Brassicaceae</taxon>
        <taxon>Brassiceae</taxon>
        <taxon>Brassica</taxon>
    </lineage>
</organism>
<dbReference type="EMBL" id="HG994366">
    <property type="protein sequence ID" value="CAF1906644.1"/>
    <property type="molecule type" value="Genomic_DNA"/>
</dbReference>